<reference evidence="1" key="2">
    <citation type="journal article" date="2015" name="Fish Shellfish Immunol.">
        <title>Early steps in the European eel (Anguilla anguilla)-Vibrio vulnificus interaction in the gills: Role of the RtxA13 toxin.</title>
        <authorList>
            <person name="Callol A."/>
            <person name="Pajuelo D."/>
            <person name="Ebbesson L."/>
            <person name="Teles M."/>
            <person name="MacKenzie S."/>
            <person name="Amaro C."/>
        </authorList>
    </citation>
    <scope>NUCLEOTIDE SEQUENCE</scope>
</reference>
<reference evidence="1" key="1">
    <citation type="submission" date="2014-11" db="EMBL/GenBank/DDBJ databases">
        <authorList>
            <person name="Amaro Gonzalez C."/>
        </authorList>
    </citation>
    <scope>NUCLEOTIDE SEQUENCE</scope>
</reference>
<accession>A0A0E9QPL1</accession>
<evidence type="ECO:0000313" key="1">
    <source>
        <dbReference type="EMBL" id="JAH18392.1"/>
    </source>
</evidence>
<proteinExistence type="predicted"/>
<sequence>MNTFHGLLVMLKKAYTAFCLLKASKYFCFISDPDLAPDILNRLKPLGLTVHVCLSA</sequence>
<dbReference type="EMBL" id="GBXM01090185">
    <property type="protein sequence ID" value="JAH18392.1"/>
    <property type="molecule type" value="Transcribed_RNA"/>
</dbReference>
<name>A0A0E9QPL1_ANGAN</name>
<organism evidence="1">
    <name type="scientific">Anguilla anguilla</name>
    <name type="common">European freshwater eel</name>
    <name type="synonym">Muraena anguilla</name>
    <dbReference type="NCBI Taxonomy" id="7936"/>
    <lineage>
        <taxon>Eukaryota</taxon>
        <taxon>Metazoa</taxon>
        <taxon>Chordata</taxon>
        <taxon>Craniata</taxon>
        <taxon>Vertebrata</taxon>
        <taxon>Euteleostomi</taxon>
        <taxon>Actinopterygii</taxon>
        <taxon>Neopterygii</taxon>
        <taxon>Teleostei</taxon>
        <taxon>Anguilliformes</taxon>
        <taxon>Anguillidae</taxon>
        <taxon>Anguilla</taxon>
    </lineage>
</organism>
<dbReference type="AlphaFoldDB" id="A0A0E9QPL1"/>
<protein>
    <submittedName>
        <fullName evidence="1">Uncharacterized protein</fullName>
    </submittedName>
</protein>